<name>A0A2V2W0W6_TRYCR</name>
<dbReference type="VEuPathDB" id="TriTrypDB:TCDM_11361"/>
<dbReference type="VEuPathDB" id="TriTrypDB:TcCLB.503717.60"/>
<dbReference type="VEuPathDB" id="TriTrypDB:C4B63_3g721"/>
<dbReference type="VEuPathDB" id="TriTrypDB:ECC02_007716"/>
<protein>
    <submittedName>
        <fullName evidence="2">Uncharacterized protein</fullName>
    </submittedName>
</protein>
<accession>A0A2V2W0W6</accession>
<dbReference type="AlphaFoldDB" id="A0A2V2W0W6"/>
<dbReference type="VEuPathDB" id="TriTrypDB:TcG_11611"/>
<dbReference type="VEuPathDB" id="TriTrypDB:TcCL_NonESM11611"/>
<proteinExistence type="predicted"/>
<feature type="region of interest" description="Disordered" evidence="1">
    <location>
        <begin position="41"/>
        <end position="61"/>
    </location>
</feature>
<evidence type="ECO:0000313" key="2">
    <source>
        <dbReference type="EMBL" id="PWV01965.1"/>
    </source>
</evidence>
<organism evidence="2 3">
    <name type="scientific">Trypanosoma cruzi</name>
    <dbReference type="NCBI Taxonomy" id="5693"/>
    <lineage>
        <taxon>Eukaryota</taxon>
        <taxon>Discoba</taxon>
        <taxon>Euglenozoa</taxon>
        <taxon>Kinetoplastea</taxon>
        <taxon>Metakinetoplastina</taxon>
        <taxon>Trypanosomatida</taxon>
        <taxon>Trypanosomatidae</taxon>
        <taxon>Trypanosoma</taxon>
        <taxon>Schizotrypanum</taxon>
    </lineage>
</organism>
<dbReference type="VEuPathDB" id="TriTrypDB:C3747_67g289"/>
<evidence type="ECO:0000256" key="1">
    <source>
        <dbReference type="SAM" id="MobiDB-lite"/>
    </source>
</evidence>
<dbReference type="EMBL" id="PRFA01000003">
    <property type="protein sequence ID" value="PWV01965.1"/>
    <property type="molecule type" value="Genomic_DNA"/>
</dbReference>
<dbReference type="VEuPathDB" id="TriTrypDB:Tc_MARK_7408"/>
<dbReference type="Proteomes" id="UP000246121">
    <property type="component" value="Unassembled WGS sequence"/>
</dbReference>
<dbReference type="VEuPathDB" id="TriTrypDB:TCSYLVIO_007839"/>
<dbReference type="VEuPathDB" id="TriTrypDB:TcBrA4_0111750"/>
<dbReference type="VEuPathDB" id="TriTrypDB:TcG_12898"/>
<sequence length="192" mass="20754">MLLSLIQRGHSVNFMFSPSHCGIPRNEAADDEAMIARSLPQEGTQSGTWTSSLQSGDRTGGCPKEKKGAYTAWQAPVGVAGTVFLVLSRKSCPEWRLCAQARCDSCPLLDMPARALRIKSNLLCRWCRPFLTELSGPPLPPPEPPPDVSTAKPCRPASGGLRFSCPTCGSVRSSVHNMRAHARRAQPGVPIF</sequence>
<reference evidence="2 3" key="1">
    <citation type="journal article" date="2018" name="Microb. Genom.">
        <title>Expanding an expanded genome: long-read sequencing of Trypanosoma cruzi.</title>
        <authorList>
            <person name="Berna L."/>
            <person name="Rodriguez M."/>
            <person name="Chiribao M.L."/>
            <person name="Parodi-Talice A."/>
            <person name="Pita S."/>
            <person name="Rijo G."/>
            <person name="Alvarez-Valin F."/>
            <person name="Robello C."/>
        </authorList>
    </citation>
    <scope>NUCLEOTIDE SEQUENCE [LARGE SCALE GENOMIC DNA]</scope>
    <source>
        <strain evidence="2 3">Dm28c</strain>
    </source>
</reference>
<feature type="compositionally biased region" description="Polar residues" evidence="1">
    <location>
        <begin position="41"/>
        <end position="57"/>
    </location>
</feature>
<comment type="caution">
    <text evidence="2">The sequence shown here is derived from an EMBL/GenBank/DDBJ whole genome shotgun (WGS) entry which is preliminary data.</text>
</comment>
<evidence type="ECO:0000313" key="3">
    <source>
        <dbReference type="Proteomes" id="UP000246121"/>
    </source>
</evidence>
<gene>
    <name evidence="2" type="ORF">C4B63_3g721</name>
</gene>
<dbReference type="VEuPathDB" id="TriTrypDB:TcCLB.510693.210"/>